<feature type="region of interest" description="Disordered" evidence="3">
    <location>
        <begin position="747"/>
        <end position="777"/>
    </location>
</feature>
<comment type="subcellular location">
    <subcellularLocation>
        <location evidence="1">Nucleus</location>
    </subcellularLocation>
</comment>
<reference evidence="5 6" key="1">
    <citation type="submission" date="2020-02" db="EMBL/GenBank/DDBJ databases">
        <title>Bird 10,000 Genomes (B10K) Project - Family phase.</title>
        <authorList>
            <person name="Zhang G."/>
        </authorList>
    </citation>
    <scope>NUCLEOTIDE SEQUENCE [LARGE SCALE GENOMIC DNA]</scope>
    <source>
        <strain evidence="5">B10K-DU-002-70</strain>
        <tissue evidence="5">Muscle</tissue>
    </source>
</reference>
<dbReference type="AlphaFoldDB" id="A0A7L4HFT8"/>
<keyword evidence="2" id="KW-0539">Nucleus</keyword>
<dbReference type="Pfam" id="PF00595">
    <property type="entry name" value="PDZ"/>
    <property type="match status" value="1"/>
</dbReference>
<evidence type="ECO:0000313" key="6">
    <source>
        <dbReference type="Proteomes" id="UP000539032"/>
    </source>
</evidence>
<dbReference type="PROSITE" id="PS50106">
    <property type="entry name" value="PDZ"/>
    <property type="match status" value="1"/>
</dbReference>
<organism evidence="5 6">
    <name type="scientific">Scopus umbretta</name>
    <name type="common">Hammerkop</name>
    <dbReference type="NCBI Taxonomy" id="33581"/>
    <lineage>
        <taxon>Eukaryota</taxon>
        <taxon>Metazoa</taxon>
        <taxon>Chordata</taxon>
        <taxon>Craniata</taxon>
        <taxon>Vertebrata</taxon>
        <taxon>Euteleostomi</taxon>
        <taxon>Archelosauria</taxon>
        <taxon>Archosauria</taxon>
        <taxon>Dinosauria</taxon>
        <taxon>Saurischia</taxon>
        <taxon>Theropoda</taxon>
        <taxon>Coelurosauria</taxon>
        <taxon>Aves</taxon>
        <taxon>Neognathae</taxon>
        <taxon>Neoaves</taxon>
        <taxon>Aequornithes</taxon>
        <taxon>Pelecaniformes</taxon>
        <taxon>Scopidae</taxon>
        <taxon>Scopus</taxon>
    </lineage>
</organism>
<dbReference type="Proteomes" id="UP000539032">
    <property type="component" value="Unassembled WGS sequence"/>
</dbReference>
<gene>
    <name evidence="5" type="primary">Ahnak_0</name>
    <name evidence="5" type="ORF">SCOUMB_R13439</name>
</gene>
<name>A0A7L4HFT8_SCOUM</name>
<proteinExistence type="predicted"/>
<sequence length="777" mass="81521">QMEKEEETREILLPNWQGSGSHGITIDQTDDGVFVKRVQQNSPAAKMGVVKEGDQIVSATVYFDNLQSGEVAQLLNSMGHHTVGLRLQRKGDKSPLPGQSWSHDVFAASSPEVVLSGDDEEYRRIYTTKIKPRLKSEEVVEAECGGTQSRTITVTRKVTAYTVDVTRHDGAKDVDVVGPDFKIRIPTQEITHGMKTDLPQSHVPGGETGKSVTVEVPGRNVSGTAFPGPQGSLPRIEANGQMGNLDAGFHVKGPRLDGKGHVSGMGAQGEPLGGAPSRADAPAPCLQGDVKAPGVDVSLPVMENPAVDVGKIKIPILKMPRFGFPTAGSGIEAQAPQVGTGDVPMPKLQAPCVDVASASLQVTGPEVSAPSVKVPKPQVDLGLKGAVKVSSPELEAPGVGVKGPSVELPASSADVHGGKGKLKMPQMTFPKFTALDSQGEGPVVEMVLPKGEVGPAEVDVGIPDVAIKGEWKGPKFKKVETPQISLSDVNLNLKGPQVKGDMGATVPRVEGDVKGLGFKGLRMDVKAPDVDFESPEGSLKGPGISAPDMDINVKGPKLKGEVDVSVPKMGGHLKGPQLDIKGPKLGMDVPEVDIKGPKVAMPEVHVKTPKISMPDIDLNLKGPRVKGDLDVSAPKLEGELKAPGLDIKGPKVDIEAPDVDIHGPGGKLKMPKLKMPKFGVPGLKGEGPNVDVTLPKGEVDISGPRVDIDAPELELKGPKVDIEAPDVDIHGPEGKLKMPKLKMPKFGVPGLKGEGPNVDVTLPKGEVDISGPRVDID</sequence>
<dbReference type="FunFam" id="2.30.42.10:FF:000106">
    <property type="entry name" value="Neuroblast differentiation-associated protein AHNAK"/>
    <property type="match status" value="1"/>
</dbReference>
<evidence type="ECO:0000259" key="4">
    <source>
        <dbReference type="PROSITE" id="PS50106"/>
    </source>
</evidence>
<evidence type="ECO:0000256" key="3">
    <source>
        <dbReference type="SAM" id="MobiDB-lite"/>
    </source>
</evidence>
<evidence type="ECO:0000256" key="2">
    <source>
        <dbReference type="ARBA" id="ARBA00023242"/>
    </source>
</evidence>
<dbReference type="GO" id="GO:0043484">
    <property type="term" value="P:regulation of RNA splicing"/>
    <property type="evidence" value="ECO:0007669"/>
    <property type="project" value="TreeGrafter"/>
</dbReference>
<evidence type="ECO:0000313" key="5">
    <source>
        <dbReference type="EMBL" id="NXX52094.1"/>
    </source>
</evidence>
<accession>A0A7L4HFT8</accession>
<evidence type="ECO:0000256" key="1">
    <source>
        <dbReference type="ARBA" id="ARBA00004123"/>
    </source>
</evidence>
<dbReference type="GO" id="GO:0043034">
    <property type="term" value="C:costamere"/>
    <property type="evidence" value="ECO:0007669"/>
    <property type="project" value="TreeGrafter"/>
</dbReference>
<dbReference type="InterPro" id="IPR036034">
    <property type="entry name" value="PDZ_sf"/>
</dbReference>
<dbReference type="OrthoDB" id="9086575at2759"/>
<dbReference type="PANTHER" id="PTHR23348:SF41">
    <property type="entry name" value="NEUROBLAST DIFFERENTIATION-ASSOCIATED PROTEIN AHNAK"/>
    <property type="match status" value="1"/>
</dbReference>
<dbReference type="InterPro" id="IPR052082">
    <property type="entry name" value="Myelin_sheath_structural"/>
</dbReference>
<dbReference type="SMART" id="SM00228">
    <property type="entry name" value="PDZ"/>
    <property type="match status" value="1"/>
</dbReference>
<comment type="caution">
    <text evidence="5">The sequence shown here is derived from an EMBL/GenBank/DDBJ whole genome shotgun (WGS) entry which is preliminary data.</text>
</comment>
<dbReference type="Gene3D" id="2.30.42.10">
    <property type="match status" value="1"/>
</dbReference>
<dbReference type="EMBL" id="VZTL01000140">
    <property type="protein sequence ID" value="NXX52094.1"/>
    <property type="molecule type" value="Genomic_DNA"/>
</dbReference>
<protein>
    <submittedName>
        <fullName evidence="5">AHNK protein</fullName>
    </submittedName>
</protein>
<dbReference type="SUPFAM" id="SSF50156">
    <property type="entry name" value="PDZ domain-like"/>
    <property type="match status" value="1"/>
</dbReference>
<feature type="non-terminal residue" evidence="5">
    <location>
        <position position="1"/>
    </location>
</feature>
<feature type="domain" description="PDZ" evidence="4">
    <location>
        <begin position="10"/>
        <end position="79"/>
    </location>
</feature>
<dbReference type="InterPro" id="IPR001478">
    <property type="entry name" value="PDZ"/>
</dbReference>
<dbReference type="PANTHER" id="PTHR23348">
    <property type="entry name" value="PERIAXIN/AHNAK"/>
    <property type="match status" value="1"/>
</dbReference>
<feature type="non-terminal residue" evidence="5">
    <location>
        <position position="777"/>
    </location>
</feature>
<dbReference type="GO" id="GO:0005634">
    <property type="term" value="C:nucleus"/>
    <property type="evidence" value="ECO:0007669"/>
    <property type="project" value="UniProtKB-SubCell"/>
</dbReference>
<keyword evidence="6" id="KW-1185">Reference proteome</keyword>